<evidence type="ECO:0000313" key="1">
    <source>
        <dbReference type="EMBL" id="KGF50451.1"/>
    </source>
</evidence>
<evidence type="ECO:0008006" key="3">
    <source>
        <dbReference type="Google" id="ProtNLM"/>
    </source>
</evidence>
<dbReference type="AlphaFoldDB" id="A0A096AUM8"/>
<accession>A0A096AUM8</accession>
<organism evidence="1 2">
    <name type="scientific">Prevotella disiens DNF00882</name>
    <dbReference type="NCBI Taxonomy" id="1401075"/>
    <lineage>
        <taxon>Bacteria</taxon>
        <taxon>Pseudomonadati</taxon>
        <taxon>Bacteroidota</taxon>
        <taxon>Bacteroidia</taxon>
        <taxon>Bacteroidales</taxon>
        <taxon>Prevotellaceae</taxon>
        <taxon>Prevotella</taxon>
    </lineage>
</organism>
<dbReference type="EMBL" id="JRNR01000003">
    <property type="protein sequence ID" value="KGF50451.1"/>
    <property type="molecule type" value="Genomic_DNA"/>
</dbReference>
<evidence type="ECO:0000313" key="2">
    <source>
        <dbReference type="Proteomes" id="UP000029538"/>
    </source>
</evidence>
<gene>
    <name evidence="1" type="ORF">HMPREF0654_01085</name>
</gene>
<protein>
    <recommendedName>
        <fullName evidence="3">Phage head morphogenesis domain-containing protein</fullName>
    </recommendedName>
</protein>
<comment type="caution">
    <text evidence="1">The sequence shown here is derived from an EMBL/GenBank/DDBJ whole genome shotgun (WGS) entry which is preliminary data.</text>
</comment>
<reference evidence="1 2" key="1">
    <citation type="submission" date="2014-07" db="EMBL/GenBank/DDBJ databases">
        <authorList>
            <person name="McCorrison J."/>
            <person name="Sanka R."/>
            <person name="Torralba M."/>
            <person name="Gillis M."/>
            <person name="Haft D.H."/>
            <person name="Methe B."/>
            <person name="Sutton G."/>
            <person name="Nelson K.E."/>
        </authorList>
    </citation>
    <scope>NUCLEOTIDE SEQUENCE [LARGE SCALE GENOMIC DNA]</scope>
    <source>
        <strain evidence="1 2">DNF00882</strain>
    </source>
</reference>
<name>A0A096AUM8_9BACT</name>
<dbReference type="RefSeq" id="WP_036882096.1">
    <property type="nucleotide sequence ID" value="NZ_JRNR01000003.1"/>
</dbReference>
<dbReference type="Proteomes" id="UP000029538">
    <property type="component" value="Unassembled WGS sequence"/>
</dbReference>
<sequence length="310" mass="34666">MSNLKIKLDTSKYRLPTQKDIDNAKKFILKRENTAKSLETLIDNILVDAAGEIAQICLKYNIPAKDFKMTANKQMFAEEEKVMDRIEEEIMSLIQEYSLKVTDSEARKKMLALYISSLGRGNNNLQKTLDGYLYRYLYDLEAIIASMKLAMENNANFSPSTAISKIKSSQHSIYTTPEVKYAMSAKNLAIMQATYIRTHGNHSSDGVPLSSVGVSNSNANNVVNMAKNTMAMAWMRNLAVEFQEDNEIVGFWVARGSSYDCKICNEQVGFHKKEDLGGLPLYHSRCCCVAIPIYGVGSEGVDLSGINFNL</sequence>
<proteinExistence type="predicted"/>